<evidence type="ECO:0000256" key="1">
    <source>
        <dbReference type="ARBA" id="ARBA00004141"/>
    </source>
</evidence>
<keyword evidence="4 8" id="KW-0808">Transferase</keyword>
<feature type="transmembrane region" description="Helical" evidence="8">
    <location>
        <begin position="277"/>
        <end position="294"/>
    </location>
</feature>
<dbReference type="OrthoDB" id="9767568at2"/>
<keyword evidence="6 8" id="KW-1133">Transmembrane helix</keyword>
<evidence type="ECO:0000256" key="6">
    <source>
        <dbReference type="ARBA" id="ARBA00022989"/>
    </source>
</evidence>
<evidence type="ECO:0000313" key="10">
    <source>
        <dbReference type="EMBL" id="AID37454.1"/>
    </source>
</evidence>
<dbReference type="AlphaFoldDB" id="A0A068DST1"/>
<dbReference type="InterPro" id="IPR004657">
    <property type="entry name" value="MenA"/>
</dbReference>
<keyword evidence="3 8" id="KW-1003">Cell membrane</keyword>
<organism evidence="10 11">
    <name type="scientific">Candidatus Walczuchella monophlebidarum</name>
    <dbReference type="NCBI Taxonomy" id="1415657"/>
    <lineage>
        <taxon>Bacteria</taxon>
        <taxon>Pseudomonadati</taxon>
        <taxon>Bacteroidota</taxon>
        <taxon>Flavobacteriia</taxon>
        <taxon>Flavobacteriales</taxon>
        <taxon>Candidatus Walczuchella</taxon>
    </lineage>
</organism>
<comment type="pathway">
    <text evidence="8">Quinol/quinone metabolism; menaquinone biosynthesis; menaquinol from 1,4-dihydroxy-2-naphthoate: step 1/2.</text>
</comment>
<evidence type="ECO:0000256" key="4">
    <source>
        <dbReference type="ARBA" id="ARBA00022679"/>
    </source>
</evidence>
<dbReference type="GO" id="GO:0046428">
    <property type="term" value="F:1,4-dihydroxy-2-naphthoate polyprenyltransferase activity"/>
    <property type="evidence" value="ECO:0007669"/>
    <property type="project" value="UniProtKB-UniRule"/>
</dbReference>
<feature type="transmembrane region" description="Helical" evidence="8">
    <location>
        <begin position="248"/>
        <end position="265"/>
    </location>
</feature>
<proteinExistence type="inferred from homology"/>
<dbReference type="RefSeq" id="WP_038436172.1">
    <property type="nucleotide sequence ID" value="NZ_CP006873.1"/>
</dbReference>
<evidence type="ECO:0000256" key="7">
    <source>
        <dbReference type="ARBA" id="ARBA00023136"/>
    </source>
</evidence>
<sequence>MYIKFWVDAARVHTLPIALSGILLSALIAYSRDHYDVGIFFMSCITSLLLQILANFSNDYGDAVKGTDSFFRMGPPRVISSGYISRECMKKAIGFITIVYLISSTILIWISFKNYKGIAPIFFIIGIFTCLYASIKYTVGKNAYGYKGMGDVSVFLFFGLTSVLGSYFLYTHRVEWDIFLLAISIGLLSTSVLNLNNMRDINGDRQNGKYTFVVKIGLQIAKLYHIFLVLTPFVLGSFFVMLNKQTQFYRWAFLILLFPIFFNIKKVFSRTNFDKEIKNMAIITFLYALFMGLGQV</sequence>
<evidence type="ECO:0000313" key="11">
    <source>
        <dbReference type="Proteomes" id="UP000027148"/>
    </source>
</evidence>
<feature type="transmembrane region" description="Helical" evidence="8">
    <location>
        <begin position="151"/>
        <end position="170"/>
    </location>
</feature>
<dbReference type="EMBL" id="CP006873">
    <property type="protein sequence ID" value="AID37454.1"/>
    <property type="molecule type" value="Genomic_DNA"/>
</dbReference>
<evidence type="ECO:0000256" key="3">
    <source>
        <dbReference type="ARBA" id="ARBA00022475"/>
    </source>
</evidence>
<feature type="transmembrane region" description="Helical" evidence="8">
    <location>
        <begin position="37"/>
        <end position="56"/>
    </location>
</feature>
<accession>A0A068DST1</accession>
<feature type="transmembrane region" description="Helical" evidence="8">
    <location>
        <begin position="223"/>
        <end position="242"/>
    </location>
</feature>
<dbReference type="EC" id="2.5.1.74" evidence="8 9"/>
<dbReference type="HOGENOM" id="CLU_043611_1_1_10"/>
<feature type="transmembrane region" description="Helical" evidence="8">
    <location>
        <begin position="12"/>
        <end position="31"/>
    </location>
</feature>
<dbReference type="PIRSF" id="PIRSF005355">
    <property type="entry name" value="UBIAD1"/>
    <property type="match status" value="1"/>
</dbReference>
<dbReference type="InterPro" id="IPR000537">
    <property type="entry name" value="UbiA_prenyltransferase"/>
</dbReference>
<dbReference type="HAMAP" id="MF_01937">
    <property type="entry name" value="MenA_1"/>
    <property type="match status" value="1"/>
</dbReference>
<dbReference type="InterPro" id="IPR026046">
    <property type="entry name" value="UBIAD1"/>
</dbReference>
<gene>
    <name evidence="8 10" type="primary">menA</name>
    <name evidence="10" type="ORF">FNIIJ_177</name>
</gene>
<dbReference type="PANTHER" id="PTHR13929:SF0">
    <property type="entry name" value="UBIA PRENYLTRANSFERASE DOMAIN-CONTAINING PROTEIN 1"/>
    <property type="match status" value="1"/>
</dbReference>
<keyword evidence="7 8" id="KW-0472">Membrane</keyword>
<name>A0A068DST1_9FLAO</name>
<evidence type="ECO:0000256" key="5">
    <source>
        <dbReference type="ARBA" id="ARBA00022692"/>
    </source>
</evidence>
<dbReference type="CDD" id="cd13962">
    <property type="entry name" value="PT_UbiA_UBIAD1"/>
    <property type="match status" value="1"/>
</dbReference>
<keyword evidence="11" id="KW-1185">Reference proteome</keyword>
<keyword evidence="2 8" id="KW-0474">Menaquinone biosynthesis</keyword>
<dbReference type="GO" id="GO:0009234">
    <property type="term" value="P:menaquinone biosynthetic process"/>
    <property type="evidence" value="ECO:0007669"/>
    <property type="project" value="UniProtKB-UniRule"/>
</dbReference>
<feature type="transmembrane region" description="Helical" evidence="8">
    <location>
        <begin position="92"/>
        <end position="112"/>
    </location>
</feature>
<evidence type="ECO:0000256" key="8">
    <source>
        <dbReference type="HAMAP-Rule" id="MF_01937"/>
    </source>
</evidence>
<comment type="similarity">
    <text evidence="8">Belongs to the MenA family. Type 1 subfamily.</text>
</comment>
<keyword evidence="5 8" id="KW-0812">Transmembrane</keyword>
<dbReference type="KEGG" id="elv:FNIIJ_177"/>
<reference evidence="10 11" key="1">
    <citation type="journal article" date="2014" name="Genome Biol. Evol.">
        <title>Genome sequence of "Candidatus Walczuchella monophlebidarum" the flavobacterial endosymbiont of Llaveia axin axin (Hemiptera: Coccoidea: Monophlebidae).</title>
        <authorList>
            <person name="Rosas-Perez T."/>
            <person name="Rosenblueth M."/>
            <person name="Rincon-Rosales R."/>
            <person name="Mora J."/>
            <person name="Martinez-Romero E."/>
        </authorList>
    </citation>
    <scope>NUCLEOTIDE SEQUENCE [LARGE SCALE GENOMIC DNA]</scope>
    <source>
        <strain evidence="10">FNIIJ</strain>
    </source>
</reference>
<dbReference type="UniPathway" id="UPA00079">
    <property type="reaction ID" value="UER00168"/>
</dbReference>
<dbReference type="PANTHER" id="PTHR13929">
    <property type="entry name" value="1,4-DIHYDROXY-2-NAPHTHOATE OCTAPRENYLTRANSFERASE"/>
    <property type="match status" value="1"/>
</dbReference>
<evidence type="ECO:0000256" key="2">
    <source>
        <dbReference type="ARBA" id="ARBA00022428"/>
    </source>
</evidence>
<comment type="catalytic activity">
    <reaction evidence="8">
        <text>an all-trans-polyprenyl diphosphate + 1,4-dihydroxy-2-naphthoate + H(+) = a 2-demethylmenaquinol + CO2 + diphosphate</text>
        <dbReference type="Rhea" id="RHEA:26478"/>
        <dbReference type="Rhea" id="RHEA-COMP:9563"/>
        <dbReference type="Rhea" id="RHEA-COMP:9564"/>
        <dbReference type="ChEBI" id="CHEBI:11173"/>
        <dbReference type="ChEBI" id="CHEBI:15378"/>
        <dbReference type="ChEBI" id="CHEBI:16526"/>
        <dbReference type="ChEBI" id="CHEBI:33019"/>
        <dbReference type="ChEBI" id="CHEBI:55437"/>
        <dbReference type="ChEBI" id="CHEBI:58914"/>
        <dbReference type="EC" id="2.5.1.74"/>
    </reaction>
</comment>
<feature type="transmembrane region" description="Helical" evidence="8">
    <location>
        <begin position="176"/>
        <end position="195"/>
    </location>
</feature>
<comment type="function">
    <text evidence="8">Conversion of 1,4-dihydroxy-2-naphthoate (DHNA) to demethylmenaquinone (DMK).</text>
</comment>
<protein>
    <recommendedName>
        <fullName evidence="8 9">1,4-dihydroxy-2-naphthoate octaprenyltransferase</fullName>
        <shortName evidence="8">DHNA-octaprenyltransferase</shortName>
        <ecNumber evidence="8 9">2.5.1.74</ecNumber>
    </recommendedName>
</protein>
<dbReference type="Pfam" id="PF01040">
    <property type="entry name" value="UbiA"/>
    <property type="match status" value="1"/>
</dbReference>
<dbReference type="NCBIfam" id="TIGR00751">
    <property type="entry name" value="menA"/>
    <property type="match status" value="1"/>
</dbReference>
<evidence type="ECO:0000256" key="9">
    <source>
        <dbReference type="NCBIfam" id="TIGR00751"/>
    </source>
</evidence>
<dbReference type="STRING" id="1415657.FNIIJ_177"/>
<feature type="transmembrane region" description="Helical" evidence="8">
    <location>
        <begin position="118"/>
        <end position="139"/>
    </location>
</feature>
<comment type="subcellular location">
    <subcellularLocation>
        <location evidence="8">Cell membrane</location>
        <topology evidence="8">Multi-pass membrane protein</topology>
    </subcellularLocation>
    <subcellularLocation>
        <location evidence="1">Membrane</location>
        <topology evidence="1">Multi-pass membrane protein</topology>
    </subcellularLocation>
</comment>
<dbReference type="GO" id="GO:0042371">
    <property type="term" value="P:vitamin K biosynthetic process"/>
    <property type="evidence" value="ECO:0007669"/>
    <property type="project" value="TreeGrafter"/>
</dbReference>
<dbReference type="Proteomes" id="UP000027148">
    <property type="component" value="Chromosome"/>
</dbReference>
<dbReference type="GO" id="GO:0005886">
    <property type="term" value="C:plasma membrane"/>
    <property type="evidence" value="ECO:0007669"/>
    <property type="project" value="UniProtKB-SubCell"/>
</dbReference>